<accession>A0ABX0UPQ7</accession>
<sequence length="164" mass="19422">MKYLSTKLFKGKFIPLVYLCILVVQFILHRYIIIYPSLVFPGFTGAPKIDKEAIIPVVNLYAISGNGQRMKLDKKDFFSNLYYKHVNYFLNVILENEKNYKNNPKLYSRRRDFIYFAQRQLRLMDPSKEFKVLLIEKGDMTYNTIEDKMKPELTNVKSVFISLP</sequence>
<evidence type="ECO:0000313" key="3">
    <source>
        <dbReference type="Proteomes" id="UP001179181"/>
    </source>
</evidence>
<evidence type="ECO:0000256" key="1">
    <source>
        <dbReference type="SAM" id="Phobius"/>
    </source>
</evidence>
<keyword evidence="3" id="KW-1185">Reference proteome</keyword>
<proteinExistence type="predicted"/>
<reference evidence="2 3" key="1">
    <citation type="submission" date="2020-03" db="EMBL/GenBank/DDBJ databases">
        <title>Genomic Encyclopedia of Type Strains, Phase IV (KMG-IV): sequencing the most valuable type-strain genomes for metagenomic binning, comparative biology and taxonomic classification.</title>
        <authorList>
            <person name="Goeker M."/>
        </authorList>
    </citation>
    <scope>NUCLEOTIDE SEQUENCE [LARGE SCALE GENOMIC DNA]</scope>
    <source>
        <strain evidence="2 3">DSM 102865</strain>
    </source>
</reference>
<keyword evidence="1" id="KW-1133">Transmembrane helix</keyword>
<organism evidence="2 3">
    <name type="scientific">Dyadobacter arcticus</name>
    <dbReference type="NCBI Taxonomy" id="1078754"/>
    <lineage>
        <taxon>Bacteria</taxon>
        <taxon>Pseudomonadati</taxon>
        <taxon>Bacteroidota</taxon>
        <taxon>Cytophagia</taxon>
        <taxon>Cytophagales</taxon>
        <taxon>Spirosomataceae</taxon>
        <taxon>Dyadobacter</taxon>
    </lineage>
</organism>
<keyword evidence="1" id="KW-0812">Transmembrane</keyword>
<keyword evidence="1" id="KW-0472">Membrane</keyword>
<name>A0ABX0UPQ7_9BACT</name>
<evidence type="ECO:0000313" key="2">
    <source>
        <dbReference type="EMBL" id="NIJ54964.1"/>
    </source>
</evidence>
<dbReference type="Proteomes" id="UP001179181">
    <property type="component" value="Unassembled WGS sequence"/>
</dbReference>
<dbReference type="RefSeq" id="WP_167274078.1">
    <property type="nucleotide sequence ID" value="NZ_JAASQJ010000004.1"/>
</dbReference>
<feature type="transmembrane region" description="Helical" evidence="1">
    <location>
        <begin position="12"/>
        <end position="32"/>
    </location>
</feature>
<comment type="caution">
    <text evidence="2">The sequence shown here is derived from an EMBL/GenBank/DDBJ whole genome shotgun (WGS) entry which is preliminary data.</text>
</comment>
<protein>
    <submittedName>
        <fullName evidence="2">Uncharacterized protein</fullName>
    </submittedName>
</protein>
<dbReference type="EMBL" id="JAASQJ010000004">
    <property type="protein sequence ID" value="NIJ54964.1"/>
    <property type="molecule type" value="Genomic_DNA"/>
</dbReference>
<gene>
    <name evidence="2" type="ORF">FHS68_004151</name>
</gene>